<dbReference type="GO" id="GO:0016020">
    <property type="term" value="C:membrane"/>
    <property type="evidence" value="ECO:0007669"/>
    <property type="project" value="InterPro"/>
</dbReference>
<dbReference type="InterPro" id="IPR006644">
    <property type="entry name" value="Cadg"/>
</dbReference>
<evidence type="ECO:0000313" key="2">
    <source>
        <dbReference type="EMBL" id="VAY86697.1"/>
    </source>
</evidence>
<organism evidence="2">
    <name type="scientific">hydrothermal vent metagenome</name>
    <dbReference type="NCBI Taxonomy" id="652676"/>
    <lineage>
        <taxon>unclassified sequences</taxon>
        <taxon>metagenomes</taxon>
        <taxon>ecological metagenomes</taxon>
    </lineage>
</organism>
<evidence type="ECO:0000259" key="1">
    <source>
        <dbReference type="PROSITE" id="PS50268"/>
    </source>
</evidence>
<dbReference type="PROSITE" id="PS50268">
    <property type="entry name" value="CADHERIN_2"/>
    <property type="match status" value="1"/>
</dbReference>
<reference evidence="2" key="1">
    <citation type="submission" date="2018-10" db="EMBL/GenBank/DDBJ databases">
        <authorList>
            <person name="Aoki K."/>
        </authorList>
    </citation>
    <scope>NUCLEOTIDE SEQUENCE</scope>
</reference>
<dbReference type="EMBL" id="UOYO01000015">
    <property type="protein sequence ID" value="VAY86697.1"/>
    <property type="molecule type" value="Genomic_DNA"/>
</dbReference>
<dbReference type="PANTHER" id="PTHR34677:SF3">
    <property type="entry name" value="BACTERIAL IG-LIKE DOMAIN-CONTAINING PROTEIN"/>
    <property type="match status" value="1"/>
</dbReference>
<proteinExistence type="predicted"/>
<dbReference type="Pfam" id="PF13385">
    <property type="entry name" value="Laminin_G_3"/>
    <property type="match status" value="1"/>
</dbReference>
<name>A0A3B1E5T7_9ZZZZ</name>
<dbReference type="GO" id="GO:0007156">
    <property type="term" value="P:homophilic cell adhesion via plasma membrane adhesion molecules"/>
    <property type="evidence" value="ECO:0007669"/>
    <property type="project" value="InterPro"/>
</dbReference>
<gene>
    <name evidence="2" type="ORF">MNB_ARC-1_58</name>
</gene>
<dbReference type="CDD" id="cd11304">
    <property type="entry name" value="Cadherin_repeat"/>
    <property type="match status" value="1"/>
</dbReference>
<dbReference type="Gene3D" id="2.60.40.60">
    <property type="entry name" value="Cadherins"/>
    <property type="match status" value="1"/>
</dbReference>
<dbReference type="PROSITE" id="PS51257">
    <property type="entry name" value="PROKAR_LIPOPROTEIN"/>
    <property type="match status" value="1"/>
</dbReference>
<dbReference type="PANTHER" id="PTHR34677">
    <property type="match status" value="1"/>
</dbReference>
<dbReference type="InterPro" id="IPR044048">
    <property type="entry name" value="Big_12"/>
</dbReference>
<dbReference type="SUPFAM" id="SSF49899">
    <property type="entry name" value="Concanavalin A-like lectins/glucanases"/>
    <property type="match status" value="1"/>
</dbReference>
<protein>
    <submittedName>
        <fullName evidence="2">Fibronectin type III domain protein</fullName>
    </submittedName>
</protein>
<dbReference type="InterPro" id="IPR013320">
    <property type="entry name" value="ConA-like_dom_sf"/>
</dbReference>
<dbReference type="Gene3D" id="2.60.40.10">
    <property type="entry name" value="Immunoglobulins"/>
    <property type="match status" value="1"/>
</dbReference>
<dbReference type="Pfam" id="PF19078">
    <property type="entry name" value="Big_12"/>
    <property type="match status" value="1"/>
</dbReference>
<dbReference type="Gene3D" id="2.60.120.200">
    <property type="match status" value="1"/>
</dbReference>
<feature type="domain" description="Cadherin" evidence="1">
    <location>
        <begin position="1210"/>
        <end position="1299"/>
    </location>
</feature>
<sequence length="1504" mass="166267">MSKNLIIKLLITFSIVFISSGCQLDFKVGMEKVAGAIVKGPISKATIKVRDMAGNLLDTTISDENGNYEVNIGTYTGIVRVSSTGGSYIDEITGLEVDASGFTLESISMVGGEYSEALYVTPFTTMAADQILELYKQGDNNISQKDIEDINKQIAIYITGEAFDITKVGPESFGLGEMSDTIEGRYSIFLATFAAITQGKPNQVHDMMKQLLAEFKTGKRGSMLISMDKALENNEKLKKYVSPAMRKKIRQRIEAYFNIDTTPDPINDILKENQKRNSKTQFDVVIKGLDNNAITHIAINNKNIKFQVSDDNGATFRSSLFAKNNSIIRVIITNSSNFNTTTSVVLNVGGVIATLTSKTNIETTTTVSSNHKLIFVKNKSYSIDISQYFQDADGDTLVFTHTKGSLPAGINFSNHQLTGTPTSNGSTSIEITATDKHNAKVSLTFNVQVVSQPVVSSVQAPLNTRLKSGSNAVITIKFSESVDIVKSGTFVVVLSTGSQLRITLNEGLIEQDVGIALSLTAGGGDYNNVTITSISTDATITGRTTEQDFLSTDGQTVENLIIDNTLPTLTITDDIPGTLNPDQNITFTFTFSEEVAGFKVNDIGITGGSKGIFSGDDNSTTYTLVVIPNSNFEGNITIDVPVNSAQDMAGNGNAQAQKTQVVQVIGDLKYILSSKDGLYFDSVLDTFDYVLYADINNSTSISALTVGMWIKPEDTTKQKQIISSLEDIFELKIDNTDKRIELLDKTNSENNVLATSNDSIKFGKWQYISLTISNTDVTIYINGISKATVRWSSFNMGSGGDSFYIASNTADTYYKGRIKDVGLYFSALSDVEIKELMFGNYNNNSNLKSKASLDVSNIVIEDTKIRVKTQNNDYFEVGSIGSVLNNYNNKEIDVSDSNATFTFIFERNVTNFKTADINVTNGTIIPSTLTGSGTTYSVDVQPIVNLDGNITAHYAPNNSLSKSVSVNSNKLRIVFNNQENKYYSQIPSSDTRIFDSIKVKSNLSNIAYISSENGVVVDNNGSISFRTQVEPTLKNRYFVEINATNNNDKQGRALIAIDIYHKSTSANLNLTNSLNNDVNWSINNNTFISGDMTANQQSCLEVNSTNYGRFNGSTISIITDIENHYDLFKFYINDKEMMRVSNRKNLYIPSIPFKHNSILKFCYIKDSVIDDGQDNVTITTMTDLWTAYFAPIFKRDFYIFNVNNTSIDTNTSVGVVDAFDNVASDTITYYIDSSFGNDANKFNINRSTGEISFKNLNNRTEFSAYTLKVIASDGVNKVTSPPIYINVKSNSISHYNIEYKKVKSAITSKIWLDRNLGASKSCTKSRRDFDTYESYKTSQKDCFGDYYQWGRENDGHQIKSSSAIDYESSQSYIGDNFITVLDNSHNDWKHILDANGTNRKLNWDNSICPTGFKIPTVQEIAAELNSTNEYKDVMYNNILKFPIAGYRDGSNADVVEDNFKIWTTEISPNNNYSKNIAFNKDIIGLYEENSGRSNGYTVRCIENN</sequence>
<dbReference type="InterPro" id="IPR015919">
    <property type="entry name" value="Cadherin-like_sf"/>
</dbReference>
<dbReference type="SMART" id="SM00736">
    <property type="entry name" value="CADG"/>
    <property type="match status" value="1"/>
</dbReference>
<dbReference type="InterPro" id="IPR013783">
    <property type="entry name" value="Ig-like_fold"/>
</dbReference>
<dbReference type="SUPFAM" id="SSF49313">
    <property type="entry name" value="Cadherin-like"/>
    <property type="match status" value="2"/>
</dbReference>
<dbReference type="GO" id="GO:0005509">
    <property type="term" value="F:calcium ion binding"/>
    <property type="evidence" value="ECO:0007669"/>
    <property type="project" value="InterPro"/>
</dbReference>
<accession>A0A3B1E5T7</accession>
<dbReference type="InterPro" id="IPR002126">
    <property type="entry name" value="Cadherin-like_dom"/>
</dbReference>